<dbReference type="GO" id="GO:0022904">
    <property type="term" value="P:respiratory electron transport chain"/>
    <property type="evidence" value="ECO:0007669"/>
    <property type="project" value="InterPro"/>
</dbReference>
<dbReference type="GO" id="GO:0020037">
    <property type="term" value="F:heme binding"/>
    <property type="evidence" value="ECO:0007669"/>
    <property type="project" value="TreeGrafter"/>
</dbReference>
<dbReference type="SUPFAM" id="SSF81342">
    <property type="entry name" value="Transmembrane di-heme cytochromes"/>
    <property type="match status" value="1"/>
</dbReference>
<comment type="caution">
    <text evidence="15">The sequence shown here is derived from an EMBL/GenBank/DDBJ whole genome shotgun (WGS) entry which is preliminary data.</text>
</comment>
<dbReference type="InterPro" id="IPR052168">
    <property type="entry name" value="Cytochrome_b561_oxidase"/>
</dbReference>
<evidence type="ECO:0000256" key="7">
    <source>
        <dbReference type="ARBA" id="ARBA00022723"/>
    </source>
</evidence>
<dbReference type="EMBL" id="JAFNAA010000034">
    <property type="protein sequence ID" value="MBO1109810.1"/>
    <property type="molecule type" value="Genomic_DNA"/>
</dbReference>
<organism evidence="15 16">
    <name type="scientific">Plesiomonas shigelloides</name>
    <name type="common">Aeromonas shigelloides</name>
    <dbReference type="NCBI Taxonomy" id="703"/>
    <lineage>
        <taxon>Bacteria</taxon>
        <taxon>Pseudomonadati</taxon>
        <taxon>Pseudomonadota</taxon>
        <taxon>Gammaproteobacteria</taxon>
        <taxon>Enterobacterales</taxon>
        <taxon>Enterobacteriaceae</taxon>
        <taxon>Plesiomonas</taxon>
    </lineage>
</organism>
<evidence type="ECO:0000256" key="10">
    <source>
        <dbReference type="ARBA" id="ARBA00023004"/>
    </source>
</evidence>
<keyword evidence="10" id="KW-0408">Iron</keyword>
<evidence type="ECO:0000256" key="2">
    <source>
        <dbReference type="ARBA" id="ARBA00004651"/>
    </source>
</evidence>
<evidence type="ECO:0000256" key="3">
    <source>
        <dbReference type="ARBA" id="ARBA00022448"/>
    </source>
</evidence>
<dbReference type="GO" id="GO:0005886">
    <property type="term" value="C:plasma membrane"/>
    <property type="evidence" value="ECO:0007669"/>
    <property type="project" value="UniProtKB-SubCell"/>
</dbReference>
<feature type="domain" description="Cytochrome b561 bacterial/Ni-hydrogenase" evidence="14">
    <location>
        <begin position="9"/>
        <end position="184"/>
    </location>
</feature>
<dbReference type="RefSeq" id="WP_207542757.1">
    <property type="nucleotide sequence ID" value="NZ_JAFNAA010000034.1"/>
</dbReference>
<feature type="transmembrane region" description="Helical" evidence="13">
    <location>
        <begin position="56"/>
        <end position="74"/>
    </location>
</feature>
<feature type="transmembrane region" description="Helical" evidence="13">
    <location>
        <begin position="151"/>
        <end position="172"/>
    </location>
</feature>
<keyword evidence="4" id="KW-1003">Cell membrane</keyword>
<evidence type="ECO:0000256" key="5">
    <source>
        <dbReference type="ARBA" id="ARBA00022617"/>
    </source>
</evidence>
<evidence type="ECO:0000259" key="14">
    <source>
        <dbReference type="Pfam" id="PF01292"/>
    </source>
</evidence>
<evidence type="ECO:0000256" key="4">
    <source>
        <dbReference type="ARBA" id="ARBA00022475"/>
    </source>
</evidence>
<dbReference type="Pfam" id="PF01292">
    <property type="entry name" value="Ni_hydr_CYTB"/>
    <property type="match status" value="1"/>
</dbReference>
<keyword evidence="7" id="KW-0479">Metal-binding</keyword>
<comment type="subcellular location">
    <subcellularLocation>
        <location evidence="2">Cell membrane</location>
        <topology evidence="2">Multi-pass membrane protein</topology>
    </subcellularLocation>
</comment>
<keyword evidence="5" id="KW-0349">Heme</keyword>
<evidence type="ECO:0000256" key="6">
    <source>
        <dbReference type="ARBA" id="ARBA00022692"/>
    </source>
</evidence>
<evidence type="ECO:0000256" key="13">
    <source>
        <dbReference type="SAM" id="Phobius"/>
    </source>
</evidence>
<accession>A0A8I2B6B2</accession>
<proteinExistence type="inferred from homology"/>
<dbReference type="AlphaFoldDB" id="A0A8I2B6B2"/>
<evidence type="ECO:0000256" key="12">
    <source>
        <dbReference type="ARBA" id="ARBA00037975"/>
    </source>
</evidence>
<keyword evidence="8" id="KW-0249">Electron transport</keyword>
<dbReference type="GO" id="GO:0009055">
    <property type="term" value="F:electron transfer activity"/>
    <property type="evidence" value="ECO:0007669"/>
    <property type="project" value="InterPro"/>
</dbReference>
<dbReference type="PANTHER" id="PTHR30529">
    <property type="entry name" value="CYTOCHROME B561"/>
    <property type="match status" value="1"/>
</dbReference>
<reference evidence="15" key="1">
    <citation type="submission" date="2021-03" db="EMBL/GenBank/DDBJ databases">
        <title>Plesiomonas shigelloides zfcc0051, isolated from zebrafish feces.</title>
        <authorList>
            <person name="Vanderhoek Z."/>
            <person name="Gaulke C."/>
        </authorList>
    </citation>
    <scope>NUCLEOTIDE SEQUENCE</scope>
    <source>
        <strain evidence="15">Zfcc0051</strain>
    </source>
</reference>
<feature type="transmembrane region" description="Helical" evidence="13">
    <location>
        <begin position="15"/>
        <end position="35"/>
    </location>
</feature>
<keyword evidence="9 13" id="KW-1133">Transmembrane helix</keyword>
<protein>
    <submittedName>
        <fullName evidence="15">Cytochrome b</fullName>
    </submittedName>
</protein>
<dbReference type="PANTHER" id="PTHR30529:SF1">
    <property type="entry name" value="CYTOCHROME B561 HOMOLOG 2"/>
    <property type="match status" value="1"/>
</dbReference>
<dbReference type="InterPro" id="IPR016174">
    <property type="entry name" value="Di-haem_cyt_TM"/>
</dbReference>
<evidence type="ECO:0000256" key="9">
    <source>
        <dbReference type="ARBA" id="ARBA00022989"/>
    </source>
</evidence>
<comment type="cofactor">
    <cofactor evidence="1">
        <name>heme b</name>
        <dbReference type="ChEBI" id="CHEBI:60344"/>
    </cofactor>
</comment>
<dbReference type="GO" id="GO:0046872">
    <property type="term" value="F:metal ion binding"/>
    <property type="evidence" value="ECO:0007669"/>
    <property type="project" value="UniProtKB-KW"/>
</dbReference>
<evidence type="ECO:0000256" key="11">
    <source>
        <dbReference type="ARBA" id="ARBA00023136"/>
    </source>
</evidence>
<evidence type="ECO:0000256" key="8">
    <source>
        <dbReference type="ARBA" id="ARBA00022982"/>
    </source>
</evidence>
<sequence>MKNDTSDCYDNTSKIFHWITVVLVLSAFLLGPGDFGQLVDAGVDPGSKLSIRLHESLGVTIFFMTVLRLLWIAIRPQKPQHDLSPTLRFLSQTTHIVLWVLLIATPIVGIIALGSEHNPLTLLAGFRINNLPMISLPFINTDIDWGEVHKLMGNAILWLAGIHAAAALYHHYKLKDKVLTSMLP</sequence>
<evidence type="ECO:0000256" key="1">
    <source>
        <dbReference type="ARBA" id="ARBA00001970"/>
    </source>
</evidence>
<evidence type="ECO:0000313" key="15">
    <source>
        <dbReference type="EMBL" id="MBO1109810.1"/>
    </source>
</evidence>
<comment type="similarity">
    <text evidence="12">Belongs to the cytochrome b561 family.</text>
</comment>
<evidence type="ECO:0000313" key="16">
    <source>
        <dbReference type="Proteomes" id="UP000664658"/>
    </source>
</evidence>
<dbReference type="InterPro" id="IPR011577">
    <property type="entry name" value="Cyt_b561_bac/Ni-Hgenase"/>
</dbReference>
<keyword evidence="6 13" id="KW-0812">Transmembrane</keyword>
<keyword evidence="3" id="KW-0813">Transport</keyword>
<dbReference type="Proteomes" id="UP000664658">
    <property type="component" value="Unassembled WGS sequence"/>
</dbReference>
<feature type="transmembrane region" description="Helical" evidence="13">
    <location>
        <begin position="94"/>
        <end position="113"/>
    </location>
</feature>
<name>A0A8I2B6B2_PLESH</name>
<dbReference type="Gene3D" id="1.20.950.20">
    <property type="entry name" value="Transmembrane di-heme cytochromes, Chain C"/>
    <property type="match status" value="1"/>
</dbReference>
<keyword evidence="11 13" id="KW-0472">Membrane</keyword>
<gene>
    <name evidence="15" type="ORF">J2R62_16660</name>
</gene>